<dbReference type="Pfam" id="PF00156">
    <property type="entry name" value="Pribosyltran"/>
    <property type="match status" value="1"/>
</dbReference>
<dbReference type="PANTHER" id="PTHR11608:SF0">
    <property type="entry name" value="BIFUNCTIONAL PROTEIN PYRR"/>
    <property type="match status" value="1"/>
</dbReference>
<dbReference type="GO" id="GO:0016757">
    <property type="term" value="F:glycosyltransferase activity"/>
    <property type="evidence" value="ECO:0007669"/>
    <property type="project" value="UniProtKB-KW"/>
</dbReference>
<accession>A0A1T4XGR1</accession>
<dbReference type="STRING" id="92487.SAMN02745130_02985"/>
<dbReference type="RefSeq" id="WP_078923434.1">
    <property type="nucleotide sequence ID" value="NZ_FUYB01000017.1"/>
</dbReference>
<evidence type="ECO:0000259" key="1">
    <source>
        <dbReference type="Pfam" id="PF00156"/>
    </source>
</evidence>
<dbReference type="SUPFAM" id="SSF53271">
    <property type="entry name" value="PRTase-like"/>
    <property type="match status" value="1"/>
</dbReference>
<dbReference type="NCBIfam" id="NF003545">
    <property type="entry name" value="PRK05205.1-1"/>
    <property type="match status" value="1"/>
</dbReference>
<reference evidence="2 3" key="1">
    <citation type="submission" date="2017-02" db="EMBL/GenBank/DDBJ databases">
        <authorList>
            <person name="Peterson S.W."/>
        </authorList>
    </citation>
    <scope>NUCLEOTIDE SEQUENCE [LARGE SCALE GENOMIC DNA]</scope>
    <source>
        <strain evidence="2 3">ATCC 49788</strain>
    </source>
</reference>
<protein>
    <submittedName>
        <fullName evidence="2">Pyrimidine operon attenuation protein / uracil phosphoribosyltransferase</fullName>
    </submittedName>
</protein>
<dbReference type="Gene3D" id="3.40.50.2020">
    <property type="match status" value="1"/>
</dbReference>
<dbReference type="InterPro" id="IPR029057">
    <property type="entry name" value="PRTase-like"/>
</dbReference>
<organism evidence="2 3">
    <name type="scientific">Thiothrix eikelboomii</name>
    <dbReference type="NCBI Taxonomy" id="92487"/>
    <lineage>
        <taxon>Bacteria</taxon>
        <taxon>Pseudomonadati</taxon>
        <taxon>Pseudomonadota</taxon>
        <taxon>Gammaproteobacteria</taxon>
        <taxon>Thiotrichales</taxon>
        <taxon>Thiotrichaceae</taxon>
        <taxon>Thiothrix</taxon>
    </lineage>
</organism>
<gene>
    <name evidence="2" type="ORF">SAMN02745130_02985</name>
</gene>
<evidence type="ECO:0000313" key="2">
    <source>
        <dbReference type="EMBL" id="SKA88683.1"/>
    </source>
</evidence>
<sequence length="168" mass="19227">MPTPPYDLPELLKQLAEQLTIYLQEHQINNPVLVGIERSGVWLAAVLHERLQLTEALGSLNISFYRDDYHRTGLAVQTEPSRLPLSLEDRHIILVDDIIHTGRTIRAAMNELFDYGRPASIILATIVARQGRELPIEPQVCVLREDPGKDYIYHISQDPLRMELVRKT</sequence>
<keyword evidence="2" id="KW-0328">Glycosyltransferase</keyword>
<dbReference type="EMBL" id="FUYB01000017">
    <property type="protein sequence ID" value="SKA88683.1"/>
    <property type="molecule type" value="Genomic_DNA"/>
</dbReference>
<name>A0A1T4XGR1_9GAMM</name>
<dbReference type="AlphaFoldDB" id="A0A1T4XGR1"/>
<evidence type="ECO:0000313" key="3">
    <source>
        <dbReference type="Proteomes" id="UP000190460"/>
    </source>
</evidence>
<proteinExistence type="predicted"/>
<dbReference type="CDD" id="cd06223">
    <property type="entry name" value="PRTases_typeI"/>
    <property type="match status" value="1"/>
</dbReference>
<dbReference type="Proteomes" id="UP000190460">
    <property type="component" value="Unassembled WGS sequence"/>
</dbReference>
<keyword evidence="3" id="KW-1185">Reference proteome</keyword>
<dbReference type="InterPro" id="IPR000836">
    <property type="entry name" value="PRTase_dom"/>
</dbReference>
<keyword evidence="2" id="KW-0808">Transferase</keyword>
<feature type="domain" description="Phosphoribosyltransferase" evidence="1">
    <location>
        <begin position="8"/>
        <end position="145"/>
    </location>
</feature>
<dbReference type="PANTHER" id="PTHR11608">
    <property type="entry name" value="BIFUNCTIONAL PROTEIN PYRR"/>
    <property type="match status" value="1"/>
</dbReference>
<dbReference type="OrthoDB" id="9802227at2"/>
<dbReference type="InterPro" id="IPR050137">
    <property type="entry name" value="PyrR_bifunctional"/>
</dbReference>